<dbReference type="PRINTS" id="PR00409">
    <property type="entry name" value="PHDIOXRDTASE"/>
</dbReference>
<evidence type="ECO:0000259" key="8">
    <source>
        <dbReference type="PROSITE" id="PS51085"/>
    </source>
</evidence>
<dbReference type="InterPro" id="IPR012675">
    <property type="entry name" value="Beta-grasp_dom_sf"/>
</dbReference>
<dbReference type="PROSITE" id="PS51384">
    <property type="entry name" value="FAD_FR"/>
    <property type="match status" value="1"/>
</dbReference>
<keyword evidence="5" id="KW-0560">Oxidoreductase</keyword>
<keyword evidence="11" id="KW-1185">Reference proteome</keyword>
<evidence type="ECO:0000259" key="9">
    <source>
        <dbReference type="PROSITE" id="PS51384"/>
    </source>
</evidence>
<dbReference type="Gene3D" id="3.10.20.30">
    <property type="match status" value="1"/>
</dbReference>
<dbReference type="Proteomes" id="UP000631670">
    <property type="component" value="Unassembled WGS sequence"/>
</dbReference>
<evidence type="ECO:0000256" key="3">
    <source>
        <dbReference type="ARBA" id="ARBA00022714"/>
    </source>
</evidence>
<dbReference type="SUPFAM" id="SSF54292">
    <property type="entry name" value="2Fe-2S ferredoxin-like"/>
    <property type="match status" value="1"/>
</dbReference>
<dbReference type="Gene3D" id="3.40.50.80">
    <property type="entry name" value="Nucleotide-binding domain of ferredoxin-NADP reductase (FNR) module"/>
    <property type="match status" value="1"/>
</dbReference>
<dbReference type="PANTHER" id="PTHR47354:SF1">
    <property type="entry name" value="CARNITINE MONOOXYGENASE REDUCTASE SUBUNIT"/>
    <property type="match status" value="1"/>
</dbReference>
<evidence type="ECO:0000256" key="4">
    <source>
        <dbReference type="ARBA" id="ARBA00022723"/>
    </source>
</evidence>
<dbReference type="Pfam" id="PF00175">
    <property type="entry name" value="NAD_binding_1"/>
    <property type="match status" value="1"/>
</dbReference>
<feature type="domain" description="FAD-binding FR-type" evidence="9">
    <location>
        <begin position="5"/>
        <end position="107"/>
    </location>
</feature>
<evidence type="ECO:0000256" key="7">
    <source>
        <dbReference type="ARBA" id="ARBA00023014"/>
    </source>
</evidence>
<dbReference type="InterPro" id="IPR001433">
    <property type="entry name" value="OxRdtase_FAD/NAD-bd"/>
</dbReference>
<dbReference type="CDD" id="cd00207">
    <property type="entry name" value="fer2"/>
    <property type="match status" value="1"/>
</dbReference>
<comment type="cofactor">
    <cofactor evidence="1">
        <name>FAD</name>
        <dbReference type="ChEBI" id="CHEBI:57692"/>
    </cofactor>
</comment>
<accession>A0ABR9HT72</accession>
<evidence type="ECO:0000256" key="6">
    <source>
        <dbReference type="ARBA" id="ARBA00023004"/>
    </source>
</evidence>
<dbReference type="SUPFAM" id="SSF63380">
    <property type="entry name" value="Riboflavin synthase domain-like"/>
    <property type="match status" value="1"/>
</dbReference>
<proteinExistence type="predicted"/>
<dbReference type="InterPro" id="IPR050415">
    <property type="entry name" value="MRET"/>
</dbReference>
<evidence type="ECO:0000256" key="5">
    <source>
        <dbReference type="ARBA" id="ARBA00023002"/>
    </source>
</evidence>
<sequence length="328" mass="34894">MSAAEAEVEVRVLAARWEADGVISLRLARADGGQLPPWDPGAHVEVVLPSGRIRHYSLCGDREDRYTYTIAVLREADGRGGSAEIHDTALVGKQLVIRGPRNHFTLRPAGSYVLVAGGIGVTPILSMARELTARRAGWRLHYGGRSLESMVFLPELDELACEADAPVDVRPQNESGLLPLEEIVREAPGGAAIYGCGPAAMLDALRAVASRLRPELEVHFELFTAGTAEPGEDGAPDSHARPFTVVLAQTGETVEVADGTTILEAVRDLVPEVPYSCEEGFCGTCCTKVLGGTPVHRDTVLGDDERAAGDTMMICVGSCSSAELVLDL</sequence>
<dbReference type="InterPro" id="IPR001041">
    <property type="entry name" value="2Fe-2S_ferredoxin-type"/>
</dbReference>
<dbReference type="InterPro" id="IPR017927">
    <property type="entry name" value="FAD-bd_FR_type"/>
</dbReference>
<dbReference type="PANTHER" id="PTHR47354">
    <property type="entry name" value="NADH OXIDOREDUCTASE HCR"/>
    <property type="match status" value="1"/>
</dbReference>
<dbReference type="InterPro" id="IPR006058">
    <property type="entry name" value="2Fe2S_fd_BS"/>
</dbReference>
<evidence type="ECO:0000256" key="2">
    <source>
        <dbReference type="ARBA" id="ARBA00022630"/>
    </source>
</evidence>
<reference evidence="10 11" key="1">
    <citation type="submission" date="2020-10" db="EMBL/GenBank/DDBJ databases">
        <title>Sequencing the genomes of 1000 actinobacteria strains.</title>
        <authorList>
            <person name="Klenk H.-P."/>
        </authorList>
    </citation>
    <scope>NUCLEOTIDE SEQUENCE [LARGE SCALE GENOMIC DNA]</scope>
    <source>
        <strain evidence="10 11">DSM 44653</strain>
    </source>
</reference>
<dbReference type="PROSITE" id="PS00197">
    <property type="entry name" value="2FE2S_FER_1"/>
    <property type="match status" value="1"/>
</dbReference>
<keyword evidence="7" id="KW-0411">Iron-sulfur</keyword>
<keyword evidence="2" id="KW-0285">Flavoprotein</keyword>
<dbReference type="InterPro" id="IPR017938">
    <property type="entry name" value="Riboflavin_synthase-like_b-brl"/>
</dbReference>
<evidence type="ECO:0000313" key="11">
    <source>
        <dbReference type="Proteomes" id="UP000631670"/>
    </source>
</evidence>
<name>A0ABR9HT72_9PSEU</name>
<dbReference type="SUPFAM" id="SSF52343">
    <property type="entry name" value="Ferredoxin reductase-like, C-terminal NADP-linked domain"/>
    <property type="match status" value="1"/>
</dbReference>
<gene>
    <name evidence="10" type="ORF">H4696_001233</name>
</gene>
<dbReference type="InterPro" id="IPR039261">
    <property type="entry name" value="FNR_nucleotide-bd"/>
</dbReference>
<dbReference type="CDD" id="cd06185">
    <property type="entry name" value="PDR_like"/>
    <property type="match status" value="1"/>
</dbReference>
<keyword evidence="3" id="KW-0001">2Fe-2S</keyword>
<feature type="domain" description="2Fe-2S ferredoxin-type" evidence="8">
    <location>
        <begin position="243"/>
        <end position="328"/>
    </location>
</feature>
<dbReference type="Pfam" id="PF00111">
    <property type="entry name" value="Fer2"/>
    <property type="match status" value="1"/>
</dbReference>
<dbReference type="InterPro" id="IPR036010">
    <property type="entry name" value="2Fe-2S_ferredoxin-like_sf"/>
</dbReference>
<keyword evidence="6" id="KW-0408">Iron</keyword>
<protein>
    <submittedName>
        <fullName evidence="10">Ferredoxin-NADP reductase</fullName>
    </submittedName>
</protein>
<keyword evidence="4" id="KW-0479">Metal-binding</keyword>
<dbReference type="RefSeq" id="WP_086863633.1">
    <property type="nucleotide sequence ID" value="NZ_JADBEG010000001.1"/>
</dbReference>
<dbReference type="Gene3D" id="2.40.30.10">
    <property type="entry name" value="Translation factors"/>
    <property type="match status" value="1"/>
</dbReference>
<dbReference type="PROSITE" id="PS51085">
    <property type="entry name" value="2FE2S_FER_2"/>
    <property type="match status" value="1"/>
</dbReference>
<evidence type="ECO:0000313" key="10">
    <source>
        <dbReference type="EMBL" id="MBE1494133.1"/>
    </source>
</evidence>
<dbReference type="EMBL" id="JADBEG010000001">
    <property type="protein sequence ID" value="MBE1494133.1"/>
    <property type="molecule type" value="Genomic_DNA"/>
</dbReference>
<evidence type="ECO:0000256" key="1">
    <source>
        <dbReference type="ARBA" id="ARBA00001974"/>
    </source>
</evidence>
<organism evidence="10 11">
    <name type="scientific">Amycolatopsis lexingtonensis</name>
    <dbReference type="NCBI Taxonomy" id="218822"/>
    <lineage>
        <taxon>Bacteria</taxon>
        <taxon>Bacillati</taxon>
        <taxon>Actinomycetota</taxon>
        <taxon>Actinomycetes</taxon>
        <taxon>Pseudonocardiales</taxon>
        <taxon>Pseudonocardiaceae</taxon>
        <taxon>Amycolatopsis</taxon>
    </lineage>
</organism>
<comment type="caution">
    <text evidence="10">The sequence shown here is derived from an EMBL/GenBank/DDBJ whole genome shotgun (WGS) entry which is preliminary data.</text>
</comment>